<dbReference type="Proteomes" id="UP000828390">
    <property type="component" value="Unassembled WGS sequence"/>
</dbReference>
<accession>A0A9D4GH64</accession>
<reference evidence="1" key="1">
    <citation type="journal article" date="2019" name="bioRxiv">
        <title>The Genome of the Zebra Mussel, Dreissena polymorpha: A Resource for Invasive Species Research.</title>
        <authorList>
            <person name="McCartney M.A."/>
            <person name="Auch B."/>
            <person name="Kono T."/>
            <person name="Mallez S."/>
            <person name="Zhang Y."/>
            <person name="Obille A."/>
            <person name="Becker A."/>
            <person name="Abrahante J.E."/>
            <person name="Garbe J."/>
            <person name="Badalamenti J.P."/>
            <person name="Herman A."/>
            <person name="Mangelson H."/>
            <person name="Liachko I."/>
            <person name="Sullivan S."/>
            <person name="Sone E.D."/>
            <person name="Koren S."/>
            <person name="Silverstein K.A.T."/>
            <person name="Beckman K.B."/>
            <person name="Gohl D.M."/>
        </authorList>
    </citation>
    <scope>NUCLEOTIDE SEQUENCE</scope>
    <source>
        <strain evidence="1">Duluth1</strain>
        <tissue evidence="1">Whole animal</tissue>
    </source>
</reference>
<dbReference type="EMBL" id="JAIWYP010000006">
    <property type="protein sequence ID" value="KAH3813932.1"/>
    <property type="molecule type" value="Genomic_DNA"/>
</dbReference>
<gene>
    <name evidence="1" type="ORF">DPMN_142405</name>
</gene>
<comment type="caution">
    <text evidence="1">The sequence shown here is derived from an EMBL/GenBank/DDBJ whole genome shotgun (WGS) entry which is preliminary data.</text>
</comment>
<evidence type="ECO:0000313" key="1">
    <source>
        <dbReference type="EMBL" id="KAH3813932.1"/>
    </source>
</evidence>
<name>A0A9D4GH64_DREPO</name>
<proteinExistence type="predicted"/>
<organism evidence="1 2">
    <name type="scientific">Dreissena polymorpha</name>
    <name type="common">Zebra mussel</name>
    <name type="synonym">Mytilus polymorpha</name>
    <dbReference type="NCBI Taxonomy" id="45954"/>
    <lineage>
        <taxon>Eukaryota</taxon>
        <taxon>Metazoa</taxon>
        <taxon>Spiralia</taxon>
        <taxon>Lophotrochozoa</taxon>
        <taxon>Mollusca</taxon>
        <taxon>Bivalvia</taxon>
        <taxon>Autobranchia</taxon>
        <taxon>Heteroconchia</taxon>
        <taxon>Euheterodonta</taxon>
        <taxon>Imparidentia</taxon>
        <taxon>Neoheterodontei</taxon>
        <taxon>Myida</taxon>
        <taxon>Dreissenoidea</taxon>
        <taxon>Dreissenidae</taxon>
        <taxon>Dreissena</taxon>
    </lineage>
</organism>
<protein>
    <submittedName>
        <fullName evidence="1">Uncharacterized protein</fullName>
    </submittedName>
</protein>
<keyword evidence="2" id="KW-1185">Reference proteome</keyword>
<dbReference type="AlphaFoldDB" id="A0A9D4GH64"/>
<evidence type="ECO:0000313" key="2">
    <source>
        <dbReference type="Proteomes" id="UP000828390"/>
    </source>
</evidence>
<sequence length="53" mass="5489">MCPGVCPRTTSTTQTAAWAGVSDGRKGSVYMTGHVKSNTNEPCSGKTELNACP</sequence>
<reference evidence="1" key="2">
    <citation type="submission" date="2020-11" db="EMBL/GenBank/DDBJ databases">
        <authorList>
            <person name="McCartney M.A."/>
            <person name="Auch B."/>
            <person name="Kono T."/>
            <person name="Mallez S."/>
            <person name="Becker A."/>
            <person name="Gohl D.M."/>
            <person name="Silverstein K.A.T."/>
            <person name="Koren S."/>
            <person name="Bechman K.B."/>
            <person name="Herman A."/>
            <person name="Abrahante J.E."/>
            <person name="Garbe J."/>
        </authorList>
    </citation>
    <scope>NUCLEOTIDE SEQUENCE</scope>
    <source>
        <strain evidence="1">Duluth1</strain>
        <tissue evidence="1">Whole animal</tissue>
    </source>
</reference>